<evidence type="ECO:0000313" key="2">
    <source>
        <dbReference type="Proteomes" id="UP000054217"/>
    </source>
</evidence>
<dbReference type="EMBL" id="KN832070">
    <property type="protein sequence ID" value="KIN95322.1"/>
    <property type="molecule type" value="Genomic_DNA"/>
</dbReference>
<dbReference type="AlphaFoldDB" id="A0A0C3IE71"/>
<dbReference type="HOGENOM" id="CLU_037286_1_1_1"/>
<sequence length="168" mass="19966">MLFLNLLSTDARKIKALANYLSTGSPAECWYEDLMTTQLASWDELTKAFNDRWPTMKSASQMSEEYQMELLSHKMLEEDVRVIRTKVWSHIRWADEAMELARLAKIEGGSTLIWQVKKQLPQAVRKLLDDEYTNWKTFTDDIKKLNMSKLKQECKEIEERKRREEERD</sequence>
<keyword evidence="2" id="KW-1185">Reference proteome</keyword>
<evidence type="ECO:0008006" key="3">
    <source>
        <dbReference type="Google" id="ProtNLM"/>
    </source>
</evidence>
<dbReference type="Proteomes" id="UP000054217">
    <property type="component" value="Unassembled WGS sequence"/>
</dbReference>
<name>A0A0C3IE71_PISTI</name>
<reference evidence="2" key="2">
    <citation type="submission" date="2015-01" db="EMBL/GenBank/DDBJ databases">
        <title>Evolutionary Origins and Diversification of the Mycorrhizal Mutualists.</title>
        <authorList>
            <consortium name="DOE Joint Genome Institute"/>
            <consortium name="Mycorrhizal Genomics Consortium"/>
            <person name="Kohler A."/>
            <person name="Kuo A."/>
            <person name="Nagy L.G."/>
            <person name="Floudas D."/>
            <person name="Copeland A."/>
            <person name="Barry K.W."/>
            <person name="Cichocki N."/>
            <person name="Veneault-Fourrey C."/>
            <person name="LaButti K."/>
            <person name="Lindquist E.A."/>
            <person name="Lipzen A."/>
            <person name="Lundell T."/>
            <person name="Morin E."/>
            <person name="Murat C."/>
            <person name="Riley R."/>
            <person name="Ohm R."/>
            <person name="Sun H."/>
            <person name="Tunlid A."/>
            <person name="Henrissat B."/>
            <person name="Grigoriev I.V."/>
            <person name="Hibbett D.S."/>
            <person name="Martin F."/>
        </authorList>
    </citation>
    <scope>NUCLEOTIDE SEQUENCE [LARGE SCALE GENOMIC DNA]</scope>
    <source>
        <strain evidence="2">Marx 270</strain>
    </source>
</reference>
<gene>
    <name evidence="1" type="ORF">M404DRAFT_166119</name>
</gene>
<organism evidence="1 2">
    <name type="scientific">Pisolithus tinctorius Marx 270</name>
    <dbReference type="NCBI Taxonomy" id="870435"/>
    <lineage>
        <taxon>Eukaryota</taxon>
        <taxon>Fungi</taxon>
        <taxon>Dikarya</taxon>
        <taxon>Basidiomycota</taxon>
        <taxon>Agaricomycotina</taxon>
        <taxon>Agaricomycetes</taxon>
        <taxon>Agaricomycetidae</taxon>
        <taxon>Boletales</taxon>
        <taxon>Sclerodermatineae</taxon>
        <taxon>Pisolithaceae</taxon>
        <taxon>Pisolithus</taxon>
    </lineage>
</organism>
<reference evidence="1 2" key="1">
    <citation type="submission" date="2014-04" db="EMBL/GenBank/DDBJ databases">
        <authorList>
            <consortium name="DOE Joint Genome Institute"/>
            <person name="Kuo A."/>
            <person name="Kohler A."/>
            <person name="Costa M.D."/>
            <person name="Nagy L.G."/>
            <person name="Floudas D."/>
            <person name="Copeland A."/>
            <person name="Barry K.W."/>
            <person name="Cichocki N."/>
            <person name="Veneault-Fourrey C."/>
            <person name="LaButti K."/>
            <person name="Lindquist E.A."/>
            <person name="Lipzen A."/>
            <person name="Lundell T."/>
            <person name="Morin E."/>
            <person name="Murat C."/>
            <person name="Sun H."/>
            <person name="Tunlid A."/>
            <person name="Henrissat B."/>
            <person name="Grigoriev I.V."/>
            <person name="Hibbett D.S."/>
            <person name="Martin F."/>
            <person name="Nordberg H.P."/>
            <person name="Cantor M.N."/>
            <person name="Hua S.X."/>
        </authorList>
    </citation>
    <scope>NUCLEOTIDE SEQUENCE [LARGE SCALE GENOMIC DNA]</scope>
    <source>
        <strain evidence="1 2">Marx 270</strain>
    </source>
</reference>
<evidence type="ECO:0000313" key="1">
    <source>
        <dbReference type="EMBL" id="KIN95322.1"/>
    </source>
</evidence>
<dbReference type="InParanoid" id="A0A0C3IE71"/>
<protein>
    <recommendedName>
        <fullName evidence="3">Retrotransposon gag domain-containing protein</fullName>
    </recommendedName>
</protein>
<accession>A0A0C3IE71</accession>
<feature type="non-terminal residue" evidence="1">
    <location>
        <position position="168"/>
    </location>
</feature>
<dbReference type="OrthoDB" id="2678560at2759"/>
<proteinExistence type="predicted"/>